<dbReference type="PANTHER" id="PTHR30432">
    <property type="entry name" value="TRANSCRIPTIONAL REGULATOR MODE"/>
    <property type="match status" value="1"/>
</dbReference>
<dbReference type="STRING" id="1249627.D779_1992"/>
<keyword evidence="6" id="KW-0175">Coiled coil</keyword>
<dbReference type="Pfam" id="PF03459">
    <property type="entry name" value="TOBE"/>
    <property type="match status" value="2"/>
</dbReference>
<dbReference type="GO" id="GO:0030151">
    <property type="term" value="F:molybdenum ion binding"/>
    <property type="evidence" value="ECO:0007669"/>
    <property type="project" value="UniProtKB-UniRule"/>
</dbReference>
<proteinExistence type="inferred from homology"/>
<dbReference type="SUPFAM" id="SSF46785">
    <property type="entry name" value="Winged helix' DNA-binding domain"/>
    <property type="match status" value="1"/>
</dbReference>
<dbReference type="Gene3D" id="2.40.50.100">
    <property type="match status" value="2"/>
</dbReference>
<feature type="domain" description="Mop" evidence="7">
    <location>
        <begin position="221"/>
        <end position="287"/>
    </location>
</feature>
<dbReference type="NCBIfam" id="TIGR00637">
    <property type="entry name" value="ModE_repress"/>
    <property type="match status" value="1"/>
</dbReference>
<evidence type="ECO:0000256" key="2">
    <source>
        <dbReference type="ARBA" id="ARBA00022448"/>
    </source>
</evidence>
<dbReference type="PROSITE" id="PS51866">
    <property type="entry name" value="MOP"/>
    <property type="match status" value="2"/>
</dbReference>
<evidence type="ECO:0000313" key="9">
    <source>
        <dbReference type="Proteomes" id="UP000019460"/>
    </source>
</evidence>
<dbReference type="InterPro" id="IPR008995">
    <property type="entry name" value="Mo/tungstate-bd_C_term_dom"/>
</dbReference>
<keyword evidence="4" id="KW-0677">Repeat</keyword>
<evidence type="ECO:0000256" key="4">
    <source>
        <dbReference type="ARBA" id="ARBA00022737"/>
    </source>
</evidence>
<dbReference type="PATRIC" id="fig|1249627.3.peg.2312"/>
<dbReference type="GO" id="GO:0015689">
    <property type="term" value="P:molybdate ion transport"/>
    <property type="evidence" value="ECO:0007669"/>
    <property type="project" value="UniProtKB-UniRule"/>
</dbReference>
<protein>
    <submittedName>
        <fullName evidence="8">DNA-binding domain of ModE</fullName>
    </submittedName>
</protein>
<keyword evidence="2 5" id="KW-0813">Transport</keyword>
<evidence type="ECO:0000313" key="8">
    <source>
        <dbReference type="EMBL" id="EXJ14937.1"/>
    </source>
</evidence>
<dbReference type="eggNOG" id="COG2005">
    <property type="taxonomic scope" value="Bacteria"/>
</dbReference>
<dbReference type="InterPro" id="IPR016462">
    <property type="entry name" value="ModE"/>
</dbReference>
<gene>
    <name evidence="8" type="ORF">D779_1992</name>
</gene>
<evidence type="ECO:0000256" key="1">
    <source>
        <dbReference type="ARBA" id="ARBA00008110"/>
    </source>
</evidence>
<dbReference type="GO" id="GO:0003700">
    <property type="term" value="F:DNA-binding transcription factor activity"/>
    <property type="evidence" value="ECO:0007669"/>
    <property type="project" value="InterPro"/>
</dbReference>
<accession>W9VFX7</accession>
<dbReference type="InterPro" id="IPR000847">
    <property type="entry name" value="LysR_HTH_N"/>
</dbReference>
<comment type="caution">
    <text evidence="8">The sequence shown here is derived from an EMBL/GenBank/DDBJ whole genome shotgun (WGS) entry which is preliminary data.</text>
</comment>
<dbReference type="InterPro" id="IPR003725">
    <property type="entry name" value="ModE-bd_N"/>
</dbReference>
<keyword evidence="3 5" id="KW-0500">Molybdenum</keyword>
<evidence type="ECO:0000256" key="3">
    <source>
        <dbReference type="ARBA" id="ARBA00022505"/>
    </source>
</evidence>
<dbReference type="Proteomes" id="UP000019460">
    <property type="component" value="Unassembled WGS sequence"/>
</dbReference>
<dbReference type="InterPro" id="IPR036388">
    <property type="entry name" value="WH-like_DNA-bd_sf"/>
</dbReference>
<dbReference type="PANTHER" id="PTHR30432:SF1">
    <property type="entry name" value="DNA-BINDING TRANSCRIPTIONAL DUAL REGULATOR MODE"/>
    <property type="match status" value="1"/>
</dbReference>
<dbReference type="NCBIfam" id="TIGR00638">
    <property type="entry name" value="Mop"/>
    <property type="match status" value="2"/>
</dbReference>
<evidence type="ECO:0000256" key="6">
    <source>
        <dbReference type="SAM" id="Coils"/>
    </source>
</evidence>
<dbReference type="eggNOG" id="COG3585">
    <property type="taxonomic scope" value="Bacteria"/>
</dbReference>
<feature type="domain" description="Mop" evidence="7">
    <location>
        <begin position="150"/>
        <end position="216"/>
    </location>
</feature>
<evidence type="ECO:0000256" key="5">
    <source>
        <dbReference type="PIRNR" id="PIRNR005763"/>
    </source>
</evidence>
<name>W9VFX7_9GAMM</name>
<dbReference type="InterPro" id="IPR051815">
    <property type="entry name" value="Molybdate_resp_trans_reg"/>
</dbReference>
<dbReference type="PIRSF" id="PIRSF005763">
    <property type="entry name" value="Txn_reg_ModE"/>
    <property type="match status" value="1"/>
</dbReference>
<dbReference type="InterPro" id="IPR036390">
    <property type="entry name" value="WH_DNA-bd_sf"/>
</dbReference>
<dbReference type="GO" id="GO:0003677">
    <property type="term" value="F:DNA binding"/>
    <property type="evidence" value="ECO:0007669"/>
    <property type="project" value="UniProtKB-KW"/>
</dbReference>
<sequence length="289" mass="31544">MYNRRYIFFNIANPMLPNGAESVRLMSRLSVETQLGSFLGDTRIRLLEAIGHYGSISRAAKAVPMSYKAAWDAVDAMNNLAETPLVQSSVGGRQGGGTHLTPYGSRLIAMFRAVEQEYQEALERLSREMSQNEEADLQECRRLLRRMGMKTSARNQFVAKVSGIHFSEVSSEVRLDVDAGVELTALITRESASHLQLEIGREVQAFIKASSVILSVDPHLRTSARNHLWGQVKRIHQGAVNTEVTLVIAGGRTVTALVTKESAASLGLTVGASVCAVFKASSVILVTLN</sequence>
<dbReference type="Pfam" id="PF00126">
    <property type="entry name" value="HTH_1"/>
    <property type="match status" value="1"/>
</dbReference>
<dbReference type="InterPro" id="IPR005116">
    <property type="entry name" value="Transp-assoc_OB_typ1"/>
</dbReference>
<feature type="coiled-coil region" evidence="6">
    <location>
        <begin position="108"/>
        <end position="138"/>
    </location>
</feature>
<dbReference type="AlphaFoldDB" id="W9VFX7"/>
<dbReference type="EMBL" id="AONC01000034">
    <property type="protein sequence ID" value="EXJ14937.1"/>
    <property type="molecule type" value="Genomic_DNA"/>
</dbReference>
<keyword evidence="8" id="KW-0238">DNA-binding</keyword>
<dbReference type="SUPFAM" id="SSF50331">
    <property type="entry name" value="MOP-like"/>
    <property type="match status" value="2"/>
</dbReference>
<evidence type="ECO:0000259" key="7">
    <source>
        <dbReference type="PROSITE" id="PS51866"/>
    </source>
</evidence>
<comment type="similarity">
    <text evidence="1 5">Belongs to the ModE family.</text>
</comment>
<organism evidence="8 9">
    <name type="scientific">Imhoffiella purpurea</name>
    <dbReference type="NCBI Taxonomy" id="1249627"/>
    <lineage>
        <taxon>Bacteria</taxon>
        <taxon>Pseudomonadati</taxon>
        <taxon>Pseudomonadota</taxon>
        <taxon>Gammaproteobacteria</taxon>
        <taxon>Chromatiales</taxon>
        <taxon>Chromatiaceae</taxon>
        <taxon>Imhoffiella</taxon>
    </lineage>
</organism>
<dbReference type="InterPro" id="IPR004606">
    <property type="entry name" value="Mop_domain"/>
</dbReference>
<keyword evidence="9" id="KW-1185">Reference proteome</keyword>
<dbReference type="Gene3D" id="1.10.10.10">
    <property type="entry name" value="Winged helix-like DNA-binding domain superfamily/Winged helix DNA-binding domain"/>
    <property type="match status" value="1"/>
</dbReference>
<reference evidence="8 9" key="1">
    <citation type="submission" date="2012-11" db="EMBL/GenBank/DDBJ databases">
        <title>Genome assembly of Thiorhodococcus sp. AK35.</title>
        <authorList>
            <person name="Nupur N."/>
            <person name="Khatri I."/>
            <person name="Subramanian S."/>
            <person name="Pinnaka A."/>
        </authorList>
    </citation>
    <scope>NUCLEOTIDE SEQUENCE [LARGE SCALE GENOMIC DNA]</scope>
    <source>
        <strain evidence="8 9">AK35</strain>
    </source>
</reference>